<gene>
    <name evidence="3" type="ORF">IFR04_011417</name>
</gene>
<sequence length="535" mass="59604">MSQMSSGFSWARRSDYVTSPVPPEEDGEAVGLASSQFTSLSDQDRPHDSMYSDMPSAAFESPHEYRSYVSFEIPSRATSSAKMASSSNDSSFFASRFACSWPSCSLTFPRLSERDRHYITDHANNRDRPYKCDIEECQANVTTWARADKLRRHNKQWHGPYHCRFANCARRYPCGFASPSDLNEHIDSVHGGDVGGGSNQSMTTTYTPEQLTMPGEGAAEGSSVGVASAPQNYSSHYPVPDSEQFAAVPRWGGRPPTTIHTRDPGTNPDELPPEFKVHESKRFKFGKVFKIIWSEPRGTDGTDISGDDTSMSKHTFRKFRRFVIINNFAGHSQGTLKRGVHASDHAVIYTDKSKGPTMLPRECLTKAALRMEPENSRHKLHLASRVNYAKVYTVEHNVKVQFIGTLARNAQAQLIADYNSQHPPLPEIDPDPGYSVQRSSALDWNGESWDHQSNPAQSQYNSQTFETGGYEQQTSSYNTCQNDMYNSQWNSASPSDSIQALSHYAVPLQVSTVADQYGHLELASSGGSLDFETRI</sequence>
<evidence type="ECO:0000313" key="3">
    <source>
        <dbReference type="EMBL" id="KAG4415423.1"/>
    </source>
</evidence>
<feature type="region of interest" description="Disordered" evidence="1">
    <location>
        <begin position="247"/>
        <end position="269"/>
    </location>
</feature>
<accession>A0A8H7W7R4</accession>
<dbReference type="Proteomes" id="UP000664132">
    <property type="component" value="Unassembled WGS sequence"/>
</dbReference>
<name>A0A8H7W7R4_9HELO</name>
<evidence type="ECO:0000313" key="4">
    <source>
        <dbReference type="Proteomes" id="UP000664132"/>
    </source>
</evidence>
<dbReference type="SMART" id="SM00355">
    <property type="entry name" value="ZnF_C2H2"/>
    <property type="match status" value="2"/>
</dbReference>
<dbReference type="PROSITE" id="PS00028">
    <property type="entry name" value="ZINC_FINGER_C2H2_1"/>
    <property type="match status" value="1"/>
</dbReference>
<dbReference type="OrthoDB" id="3559580at2759"/>
<dbReference type="PANTHER" id="PTHR35391:SF5">
    <property type="entry name" value="DUF6590 DOMAIN-CONTAINING PROTEIN"/>
    <property type="match status" value="1"/>
</dbReference>
<feature type="region of interest" description="Disordered" evidence="1">
    <location>
        <begin position="1"/>
        <end position="51"/>
    </location>
</feature>
<evidence type="ECO:0000259" key="2">
    <source>
        <dbReference type="PROSITE" id="PS00028"/>
    </source>
</evidence>
<organism evidence="3 4">
    <name type="scientific">Cadophora malorum</name>
    <dbReference type="NCBI Taxonomy" id="108018"/>
    <lineage>
        <taxon>Eukaryota</taxon>
        <taxon>Fungi</taxon>
        <taxon>Dikarya</taxon>
        <taxon>Ascomycota</taxon>
        <taxon>Pezizomycotina</taxon>
        <taxon>Leotiomycetes</taxon>
        <taxon>Helotiales</taxon>
        <taxon>Ploettnerulaceae</taxon>
        <taxon>Cadophora</taxon>
    </lineage>
</organism>
<keyword evidence="4" id="KW-1185">Reference proteome</keyword>
<dbReference type="InterPro" id="IPR046497">
    <property type="entry name" value="DUF6590"/>
</dbReference>
<protein>
    <recommendedName>
        <fullName evidence="2">C2H2-type domain-containing protein</fullName>
    </recommendedName>
</protein>
<dbReference type="PANTHER" id="PTHR35391">
    <property type="entry name" value="C2H2-TYPE DOMAIN-CONTAINING PROTEIN-RELATED"/>
    <property type="match status" value="1"/>
</dbReference>
<dbReference type="Pfam" id="PF20233">
    <property type="entry name" value="DUF6590"/>
    <property type="match status" value="1"/>
</dbReference>
<feature type="domain" description="C2H2-type" evidence="2">
    <location>
        <begin position="99"/>
        <end position="122"/>
    </location>
</feature>
<dbReference type="AlphaFoldDB" id="A0A8H7W7R4"/>
<proteinExistence type="predicted"/>
<comment type="caution">
    <text evidence="3">The sequence shown here is derived from an EMBL/GenBank/DDBJ whole genome shotgun (WGS) entry which is preliminary data.</text>
</comment>
<evidence type="ECO:0000256" key="1">
    <source>
        <dbReference type="SAM" id="MobiDB-lite"/>
    </source>
</evidence>
<dbReference type="EMBL" id="JAFJYH010000222">
    <property type="protein sequence ID" value="KAG4415423.1"/>
    <property type="molecule type" value="Genomic_DNA"/>
</dbReference>
<dbReference type="InterPro" id="IPR013087">
    <property type="entry name" value="Znf_C2H2_type"/>
</dbReference>
<dbReference type="Gene3D" id="3.30.160.60">
    <property type="entry name" value="Classic Zinc Finger"/>
    <property type="match status" value="1"/>
</dbReference>
<reference evidence="3" key="1">
    <citation type="submission" date="2021-02" db="EMBL/GenBank/DDBJ databases">
        <title>Genome sequence Cadophora malorum strain M34.</title>
        <authorList>
            <person name="Stefanovic E."/>
            <person name="Vu D."/>
            <person name="Scully C."/>
            <person name="Dijksterhuis J."/>
            <person name="Roader J."/>
            <person name="Houbraken J."/>
        </authorList>
    </citation>
    <scope>NUCLEOTIDE SEQUENCE</scope>
    <source>
        <strain evidence="3">M34</strain>
    </source>
</reference>